<protein>
    <recommendedName>
        <fullName evidence="4">Nitroreductase domain-containing protein</fullName>
    </recommendedName>
</protein>
<dbReference type="AlphaFoldDB" id="A0A917UT60"/>
<evidence type="ECO:0000313" key="2">
    <source>
        <dbReference type="EMBL" id="GGJ83295.1"/>
    </source>
</evidence>
<dbReference type="InterPro" id="IPR006311">
    <property type="entry name" value="TAT_signal"/>
</dbReference>
<evidence type="ECO:0000313" key="3">
    <source>
        <dbReference type="Proteomes" id="UP000636956"/>
    </source>
</evidence>
<dbReference type="EMBL" id="BMMD01000012">
    <property type="protein sequence ID" value="GGJ83295.1"/>
    <property type="molecule type" value="Genomic_DNA"/>
</dbReference>
<name>A0A917UT60_9MICO</name>
<accession>A0A917UT60</accession>
<comment type="caution">
    <text evidence="2">The sequence shown here is derived from an EMBL/GenBank/DDBJ whole genome shotgun (WGS) entry which is preliminary data.</text>
</comment>
<sequence length="411" mass="43466">MSEPPAPIPGEEPAPPARGGLTRRRLLAWIGIGAGGVIAAGGAGAAVRGALNGVWSSGQGEPYELWHQWESLTGVEAIVAAGVLAASPHNTQPWQFTVAGETVEVRSDPMRMMPVTDPASREHHAGLGCAVENMAVAARRQGLDTGVTVVPAAADPELVARVTFVPGAPMSVEDRTRAAAIPRRHSDRGPYTDTPVDADVLAGFEALAGAGEQARLLVIAGATARAAIGELIVRATQAIVDDAEQSAEGFSWFRNDRADIDRYRDGLTLDGQGLDEVTLAFAKILPASSREDGDRFWLNTTRDVATKTAAAYGIVVVDDVYDPVLQFAGGRLLERAHLHATELGLSFQHMNQVTERIDRARATGSRDALTADWTAALGIPAEQALVAFRLGHPTRTPRPSPRRAVTDVVTG</sequence>
<dbReference type="SUPFAM" id="SSF55469">
    <property type="entry name" value="FMN-dependent nitroreductase-like"/>
    <property type="match status" value="2"/>
</dbReference>
<reference evidence="2" key="1">
    <citation type="journal article" date="2014" name="Int. J. Syst. Evol. Microbiol.">
        <title>Complete genome sequence of Corynebacterium casei LMG S-19264T (=DSM 44701T), isolated from a smear-ripened cheese.</title>
        <authorList>
            <consortium name="US DOE Joint Genome Institute (JGI-PGF)"/>
            <person name="Walter F."/>
            <person name="Albersmeier A."/>
            <person name="Kalinowski J."/>
            <person name="Ruckert C."/>
        </authorList>
    </citation>
    <scope>NUCLEOTIDE SEQUENCE</scope>
    <source>
        <strain evidence="2">CGMCC 1.8984</strain>
    </source>
</reference>
<dbReference type="Gene3D" id="3.40.109.10">
    <property type="entry name" value="NADH Oxidase"/>
    <property type="match status" value="2"/>
</dbReference>
<evidence type="ECO:0000256" key="1">
    <source>
        <dbReference type="SAM" id="MobiDB-lite"/>
    </source>
</evidence>
<reference evidence="2" key="2">
    <citation type="submission" date="2020-09" db="EMBL/GenBank/DDBJ databases">
        <authorList>
            <person name="Sun Q."/>
            <person name="Zhou Y."/>
        </authorList>
    </citation>
    <scope>NUCLEOTIDE SEQUENCE</scope>
    <source>
        <strain evidence="2">CGMCC 1.8984</strain>
    </source>
</reference>
<dbReference type="Proteomes" id="UP000636956">
    <property type="component" value="Unassembled WGS sequence"/>
</dbReference>
<gene>
    <name evidence="2" type="ORF">GCM10011372_22020</name>
</gene>
<keyword evidence="3" id="KW-1185">Reference proteome</keyword>
<organism evidence="2 3">
    <name type="scientific">Agromyces bauzanensis</name>
    <dbReference type="NCBI Taxonomy" id="1308924"/>
    <lineage>
        <taxon>Bacteria</taxon>
        <taxon>Bacillati</taxon>
        <taxon>Actinomycetota</taxon>
        <taxon>Actinomycetes</taxon>
        <taxon>Micrococcales</taxon>
        <taxon>Microbacteriaceae</taxon>
        <taxon>Agromyces</taxon>
    </lineage>
</organism>
<dbReference type="NCBIfam" id="NF047509">
    <property type="entry name" value="Rv3131_FMN_oxido"/>
    <property type="match status" value="1"/>
</dbReference>
<evidence type="ECO:0008006" key="4">
    <source>
        <dbReference type="Google" id="ProtNLM"/>
    </source>
</evidence>
<dbReference type="InterPro" id="IPR000415">
    <property type="entry name" value="Nitroreductase-like"/>
</dbReference>
<feature type="region of interest" description="Disordered" evidence="1">
    <location>
        <begin position="392"/>
        <end position="411"/>
    </location>
</feature>
<dbReference type="PROSITE" id="PS51318">
    <property type="entry name" value="TAT"/>
    <property type="match status" value="1"/>
</dbReference>
<dbReference type="GO" id="GO:0016491">
    <property type="term" value="F:oxidoreductase activity"/>
    <property type="evidence" value="ECO:0007669"/>
    <property type="project" value="InterPro"/>
</dbReference>
<proteinExistence type="predicted"/>
<dbReference type="RefSeq" id="WP_229662285.1">
    <property type="nucleotide sequence ID" value="NZ_BAABFW010000006.1"/>
</dbReference>